<protein>
    <submittedName>
        <fullName evidence="1">T9SS type B sorting domain-containing protein</fullName>
    </submittedName>
</protein>
<evidence type="ECO:0000313" key="1">
    <source>
        <dbReference type="EMBL" id="MPR36383.1"/>
    </source>
</evidence>
<dbReference type="Pfam" id="PF13585">
    <property type="entry name" value="CHU_C"/>
    <property type="match status" value="1"/>
</dbReference>
<proteinExistence type="predicted"/>
<dbReference type="InterPro" id="IPR026341">
    <property type="entry name" value="T9SS_type_B"/>
</dbReference>
<comment type="caution">
    <text evidence="1">The sequence shown here is derived from an EMBL/GenBank/DDBJ whole genome shotgun (WGS) entry which is preliminary data.</text>
</comment>
<keyword evidence="2" id="KW-1185">Reference proteome</keyword>
<dbReference type="Proteomes" id="UP000479293">
    <property type="component" value="Unassembled WGS sequence"/>
</dbReference>
<dbReference type="Gene3D" id="2.60.40.10">
    <property type="entry name" value="Immunoglobulins"/>
    <property type="match status" value="1"/>
</dbReference>
<organism evidence="1 2">
    <name type="scientific">Salmonirosea aquatica</name>
    <dbReference type="NCBI Taxonomy" id="2654236"/>
    <lineage>
        <taxon>Bacteria</taxon>
        <taxon>Pseudomonadati</taxon>
        <taxon>Bacteroidota</taxon>
        <taxon>Cytophagia</taxon>
        <taxon>Cytophagales</taxon>
        <taxon>Spirosomataceae</taxon>
        <taxon>Salmonirosea</taxon>
    </lineage>
</organism>
<gene>
    <name evidence="1" type="ORF">GBK04_24330</name>
</gene>
<accession>A0A7C9BKR2</accession>
<name>A0A7C9BKR2_9BACT</name>
<sequence>MIEWLPGISSQNMIPGNPALSIDLRTGRLTVTASQLGLYVFTVQCEEYRNGVKIGVVRRDFQSLVIECSPNSPPVPVIVHDQKIMPTIELCIQPILLQIQEPGNWAYQWQIDGQDIPGANASALQVNQEGRYSVQRSSKSTNQDQCSMPVSSEPVEVVPEPLPSALIDKKKDILCEGGTLALQAETKSSYVYEWRIGMNQLAETGPSITVQKGGTYSLLVRNEQNGCTATDSIEVKVESIRVKLPAEVEILRGQNVELTPKVESTSSAIQYKWSPPEGLNSTTESKPLASPEKTTDYILQVETPGGCQATAPIKVVVNECQEIPIPIPTVLYKNKPVKEIELCSGGDIKLETDSEGDWNYQWQINGQNITDATGSSYVASKVGSYTVVRSSKNETPAICIKPAISIGVEVVAGIPPIANIEATSIVFCAGKPLQLSADSATSSRYTWSLDGKMLSQTSDKVNVDSPGTYTLVVLDGRNGCTSTDSILIRQEEISVSLADEVWVKRGESVMLNPQVNTSDFPVSYLWSPPLGLSNPLDSLPVALPDQSTEYVVRVSTPGGCEAKDSIMVSIIDRIFLPDAFSPNGDGINDVFIIPNGQVLIENIKIYNRWGQVIFSEAGYTTPWDGYFKNKVVENGMYNYIIKTSDNIYKGAVRVMY</sequence>
<dbReference type="AlphaFoldDB" id="A0A7C9BKR2"/>
<dbReference type="NCBIfam" id="TIGR04131">
    <property type="entry name" value="Bac_Flav_CTERM"/>
    <property type="match status" value="1"/>
</dbReference>
<evidence type="ECO:0000313" key="2">
    <source>
        <dbReference type="Proteomes" id="UP000479293"/>
    </source>
</evidence>
<reference evidence="1 2" key="1">
    <citation type="submission" date="2019-10" db="EMBL/GenBank/DDBJ databases">
        <title>Draft Genome Sequence of Cytophagaceae sp. SJW1-29.</title>
        <authorList>
            <person name="Choi A."/>
        </authorList>
    </citation>
    <scope>NUCLEOTIDE SEQUENCE [LARGE SCALE GENOMIC DNA]</scope>
    <source>
        <strain evidence="1 2">SJW1-29</strain>
    </source>
</reference>
<dbReference type="InterPro" id="IPR013783">
    <property type="entry name" value="Ig-like_fold"/>
</dbReference>
<dbReference type="EMBL" id="WHLY01000002">
    <property type="protein sequence ID" value="MPR36383.1"/>
    <property type="molecule type" value="Genomic_DNA"/>
</dbReference>